<dbReference type="EMBL" id="QOQF01000001">
    <property type="protein sequence ID" value="RCL78401.1"/>
    <property type="molecule type" value="Genomic_DNA"/>
</dbReference>
<dbReference type="Pfam" id="PF01713">
    <property type="entry name" value="Smr"/>
    <property type="match status" value="1"/>
</dbReference>
<name>A0A368E4L1_9PROT</name>
<dbReference type="InterPro" id="IPR002625">
    <property type="entry name" value="Smr_dom"/>
</dbReference>
<evidence type="ECO:0000313" key="4">
    <source>
        <dbReference type="Proteomes" id="UP000252132"/>
    </source>
</evidence>
<reference evidence="3 4" key="1">
    <citation type="journal article" date="2018" name="Microbiome">
        <title>Fine metagenomic profile of the Mediterranean stratified and mixed water columns revealed by assembly and recruitment.</title>
        <authorList>
            <person name="Haro-Moreno J.M."/>
            <person name="Lopez-Perez M."/>
            <person name="De La Torre J.R."/>
            <person name="Picazo A."/>
            <person name="Camacho A."/>
            <person name="Rodriguez-Valera F."/>
        </authorList>
    </citation>
    <scope>NUCLEOTIDE SEQUENCE [LARGE SCALE GENOMIC DNA]</scope>
    <source>
        <strain evidence="3">MED-G55</strain>
    </source>
</reference>
<protein>
    <recommendedName>
        <fullName evidence="2">Smr domain-containing protein</fullName>
    </recommendedName>
</protein>
<feature type="domain" description="Smr" evidence="2">
    <location>
        <begin position="116"/>
        <end position="197"/>
    </location>
</feature>
<gene>
    <name evidence="3" type="ORF">DBW69_00225</name>
</gene>
<evidence type="ECO:0000256" key="1">
    <source>
        <dbReference type="SAM" id="MobiDB-lite"/>
    </source>
</evidence>
<dbReference type="SUPFAM" id="SSF160443">
    <property type="entry name" value="SMR domain-like"/>
    <property type="match status" value="1"/>
</dbReference>
<dbReference type="PANTHER" id="PTHR35562">
    <property type="entry name" value="DNA ENDONUCLEASE SMRA-RELATED"/>
    <property type="match status" value="1"/>
</dbReference>
<organism evidence="3 4">
    <name type="scientific">PS1 clade bacterium</name>
    <dbReference type="NCBI Taxonomy" id="2175152"/>
    <lineage>
        <taxon>Bacteria</taxon>
        <taxon>Pseudomonadati</taxon>
        <taxon>Pseudomonadota</taxon>
        <taxon>Alphaproteobacteria</taxon>
        <taxon>PS1 clade</taxon>
    </lineage>
</organism>
<dbReference type="AlphaFoldDB" id="A0A368E4L1"/>
<evidence type="ECO:0000259" key="2">
    <source>
        <dbReference type="PROSITE" id="PS50828"/>
    </source>
</evidence>
<evidence type="ECO:0000313" key="3">
    <source>
        <dbReference type="EMBL" id="RCL78401.1"/>
    </source>
</evidence>
<comment type="caution">
    <text evidence="3">The sequence shown here is derived from an EMBL/GenBank/DDBJ whole genome shotgun (WGS) entry which is preliminary data.</text>
</comment>
<accession>A0A368E4L1</accession>
<dbReference type="PANTHER" id="PTHR35562:SF2">
    <property type="entry name" value="DNA ENDONUCLEASE SMRA-RELATED"/>
    <property type="match status" value="1"/>
</dbReference>
<feature type="compositionally biased region" description="Basic and acidic residues" evidence="1">
    <location>
        <begin position="23"/>
        <end position="49"/>
    </location>
</feature>
<dbReference type="PROSITE" id="PS50828">
    <property type="entry name" value="SMR"/>
    <property type="match status" value="1"/>
</dbReference>
<feature type="compositionally biased region" description="Polar residues" evidence="1">
    <location>
        <begin position="1"/>
        <end position="14"/>
    </location>
</feature>
<dbReference type="Proteomes" id="UP000252132">
    <property type="component" value="Unassembled WGS sequence"/>
</dbReference>
<feature type="region of interest" description="Disordered" evidence="1">
    <location>
        <begin position="1"/>
        <end position="96"/>
    </location>
</feature>
<dbReference type="Gene3D" id="3.30.1370.110">
    <property type="match status" value="1"/>
</dbReference>
<sequence>MQGSEKNSGKNKLTLSPGDDEADVWRRVTKSTRELSKKQKDSYQAERLSKPAQTDAKIPASARVTTAKQPPKKHVSKPEPKPVPRRSVNKPEKLEKLDRNELRRVRRGRDAIEQTLDLHGSRAAPAQKRVEAFIRAAHANRCKWVLIITGKGEQGEGTLKKQTPIWLGALAEQGLVMGFDLAPQNMGGSGAVCVRLRRKKT</sequence>
<proteinExistence type="predicted"/>
<dbReference type="InterPro" id="IPR036063">
    <property type="entry name" value="Smr_dom_sf"/>
</dbReference>